<evidence type="ECO:0000313" key="6">
    <source>
        <dbReference type="EMBL" id="NVN29748.1"/>
    </source>
</evidence>
<organism evidence="5 7">
    <name type="scientific">Endobacter medicaginis</name>
    <dbReference type="NCBI Taxonomy" id="1181271"/>
    <lineage>
        <taxon>Bacteria</taxon>
        <taxon>Pseudomonadati</taxon>
        <taxon>Pseudomonadota</taxon>
        <taxon>Alphaproteobacteria</taxon>
        <taxon>Acetobacterales</taxon>
        <taxon>Acetobacteraceae</taxon>
        <taxon>Endobacter</taxon>
    </lineage>
</organism>
<keyword evidence="7" id="KW-1185">Reference proteome</keyword>
<evidence type="ECO:0000256" key="1">
    <source>
        <dbReference type="ARBA" id="ARBA00004418"/>
    </source>
</evidence>
<reference evidence="6 8" key="1">
    <citation type="submission" date="2020-06" db="EMBL/GenBank/DDBJ databases">
        <title>Description of novel acetic acid bacteria.</title>
        <authorList>
            <person name="Sombolestani A."/>
        </authorList>
    </citation>
    <scope>NUCLEOTIDE SEQUENCE [LARGE SCALE GENOMIC DNA]</scope>
    <source>
        <strain evidence="6 8">LMG 26838</strain>
    </source>
</reference>
<dbReference type="PANTHER" id="PTHR30036">
    <property type="entry name" value="D-XYLOSE-BINDING PERIPLASMIC PROTEIN"/>
    <property type="match status" value="1"/>
</dbReference>
<sequence length="314" mass="32129">MKRFTLGAVLAAGVALVACAGARAEDKPVTIIFVDHGQAADPFHNVIKKGANDAAKQMHVDLTIRQPDTFDMTQMANLITAATNQHPAGLVTTVPDADALGGAIRRAEASGIPVITTNSSPATGHKVGALINVGQDEETAGRAAGKAMAEAGGKHAICVNQEVGNVALEQRCSGFAEGFGGSSKTLPVEMDPGVTKSKITAALRADPSIDSIIALNATVGGETAVQAVKDLGLTGKVHVASFDLSPGFLKDIADGSAAFAVDQQPYLQGYLPVVFLALKARYGLKPGGDIASGPSLITRADAAKVEKLSAEAIR</sequence>
<dbReference type="Gene3D" id="3.40.50.2300">
    <property type="match status" value="2"/>
</dbReference>
<evidence type="ECO:0000256" key="3">
    <source>
        <dbReference type="SAM" id="SignalP"/>
    </source>
</evidence>
<dbReference type="InterPro" id="IPR025997">
    <property type="entry name" value="SBP_2_dom"/>
</dbReference>
<dbReference type="InterPro" id="IPR050555">
    <property type="entry name" value="Bact_Solute-Bind_Prot2"/>
</dbReference>
<reference evidence="5 7" key="2">
    <citation type="submission" date="2020-08" db="EMBL/GenBank/DDBJ databases">
        <title>Genomic Encyclopedia of Type Strains, Phase III (KMG-III): the genomes of soil and plant-associated and newly described type strains.</title>
        <authorList>
            <person name="Whitman W."/>
        </authorList>
    </citation>
    <scope>NUCLEOTIDE SEQUENCE [LARGE SCALE GENOMIC DNA]</scope>
    <source>
        <strain evidence="5 7">CECT 8088</strain>
    </source>
</reference>
<dbReference type="Proteomes" id="UP000565205">
    <property type="component" value="Unassembled WGS sequence"/>
</dbReference>
<evidence type="ECO:0000313" key="8">
    <source>
        <dbReference type="Proteomes" id="UP000565205"/>
    </source>
</evidence>
<protein>
    <submittedName>
        <fullName evidence="5">Simple sugar transport system substrate-binding protein</fullName>
    </submittedName>
    <submittedName>
        <fullName evidence="6">Sugar ABC transporter substrate-binding protein</fullName>
    </submittedName>
</protein>
<feature type="chain" id="PRO_5033940590" evidence="3">
    <location>
        <begin position="21"/>
        <end position="314"/>
    </location>
</feature>
<feature type="signal peptide" evidence="3">
    <location>
        <begin position="1"/>
        <end position="20"/>
    </location>
</feature>
<proteinExistence type="inferred from homology"/>
<dbReference type="GO" id="GO:0030246">
    <property type="term" value="F:carbohydrate binding"/>
    <property type="evidence" value="ECO:0007669"/>
    <property type="project" value="TreeGrafter"/>
</dbReference>
<dbReference type="SUPFAM" id="SSF53822">
    <property type="entry name" value="Periplasmic binding protein-like I"/>
    <property type="match status" value="1"/>
</dbReference>
<evidence type="ECO:0000259" key="4">
    <source>
        <dbReference type="Pfam" id="PF13407"/>
    </source>
</evidence>
<comment type="subcellular location">
    <subcellularLocation>
        <location evidence="1">Periplasm</location>
    </subcellularLocation>
</comment>
<keyword evidence="5" id="KW-0813">Transport</keyword>
<dbReference type="EMBL" id="JABXXQ010000064">
    <property type="protein sequence ID" value="NVN29748.1"/>
    <property type="molecule type" value="Genomic_DNA"/>
</dbReference>
<comment type="caution">
    <text evidence="5">The sequence shown here is derived from an EMBL/GenBank/DDBJ whole genome shotgun (WGS) entry which is preliminary data.</text>
</comment>
<dbReference type="Proteomes" id="UP000557688">
    <property type="component" value="Unassembled WGS sequence"/>
</dbReference>
<keyword evidence="5" id="KW-0762">Sugar transport</keyword>
<dbReference type="Pfam" id="PF13407">
    <property type="entry name" value="Peripla_BP_4"/>
    <property type="match status" value="1"/>
</dbReference>
<evidence type="ECO:0000313" key="7">
    <source>
        <dbReference type="Proteomes" id="UP000557688"/>
    </source>
</evidence>
<dbReference type="PROSITE" id="PS51257">
    <property type="entry name" value="PROKAR_LIPOPROTEIN"/>
    <property type="match status" value="1"/>
</dbReference>
<dbReference type="InterPro" id="IPR028082">
    <property type="entry name" value="Peripla_BP_I"/>
</dbReference>
<dbReference type="AlphaFoldDB" id="A0A839V4S1"/>
<gene>
    <name evidence="5" type="ORF">FHR90_002360</name>
    <name evidence="6" type="ORF">HUK83_05280</name>
</gene>
<feature type="domain" description="Periplasmic binding protein" evidence="4">
    <location>
        <begin position="39"/>
        <end position="277"/>
    </location>
</feature>
<name>A0A839V4S1_9PROT</name>
<dbReference type="EMBL" id="JACHXV010000008">
    <property type="protein sequence ID" value="MBB3174519.1"/>
    <property type="molecule type" value="Genomic_DNA"/>
</dbReference>
<dbReference type="RefSeq" id="WP_176622690.1">
    <property type="nucleotide sequence ID" value="NZ_JABXXQ010000064.1"/>
</dbReference>
<dbReference type="PANTHER" id="PTHR30036:SF7">
    <property type="entry name" value="ABC TRANSPORTER PERIPLASMIC-BINDING PROTEIN YPHF"/>
    <property type="match status" value="1"/>
</dbReference>
<dbReference type="CDD" id="cd06312">
    <property type="entry name" value="PBP1_ABC_sugar_binding-like"/>
    <property type="match status" value="1"/>
</dbReference>
<accession>A0A839V4S1</accession>
<dbReference type="GO" id="GO:0030288">
    <property type="term" value="C:outer membrane-bounded periplasmic space"/>
    <property type="evidence" value="ECO:0007669"/>
    <property type="project" value="TreeGrafter"/>
</dbReference>
<comment type="similarity">
    <text evidence="2">Belongs to the bacterial solute-binding protein 2 family.</text>
</comment>
<keyword evidence="3" id="KW-0732">Signal</keyword>
<evidence type="ECO:0000256" key="2">
    <source>
        <dbReference type="ARBA" id="ARBA00007639"/>
    </source>
</evidence>
<evidence type="ECO:0000313" key="5">
    <source>
        <dbReference type="EMBL" id="MBB3174519.1"/>
    </source>
</evidence>